<reference evidence="2 3" key="1">
    <citation type="submission" date="2018-08" db="EMBL/GenBank/DDBJ databases">
        <title>Fulvimarina sp. 85, whole genome shotgun sequence.</title>
        <authorList>
            <person name="Tuo L."/>
        </authorList>
    </citation>
    <scope>NUCLEOTIDE SEQUENCE [LARGE SCALE GENOMIC DNA]</scope>
    <source>
        <strain evidence="2 3">85</strain>
    </source>
</reference>
<dbReference type="InterPro" id="IPR036086">
    <property type="entry name" value="ParB/Sulfiredoxin_sf"/>
</dbReference>
<dbReference type="EMBL" id="QURL01000004">
    <property type="protein sequence ID" value="RFC63632.1"/>
    <property type="molecule type" value="Genomic_DNA"/>
</dbReference>
<evidence type="ECO:0000313" key="2">
    <source>
        <dbReference type="EMBL" id="RFC63632.1"/>
    </source>
</evidence>
<protein>
    <recommendedName>
        <fullName evidence="1">ParB-like N-terminal domain-containing protein</fullName>
    </recommendedName>
</protein>
<proteinExistence type="predicted"/>
<keyword evidence="3" id="KW-1185">Reference proteome</keyword>
<organism evidence="2 3">
    <name type="scientific">Fulvimarina endophytica</name>
    <dbReference type="NCBI Taxonomy" id="2293836"/>
    <lineage>
        <taxon>Bacteria</taxon>
        <taxon>Pseudomonadati</taxon>
        <taxon>Pseudomonadota</taxon>
        <taxon>Alphaproteobacteria</taxon>
        <taxon>Hyphomicrobiales</taxon>
        <taxon>Aurantimonadaceae</taxon>
        <taxon>Fulvimarina</taxon>
    </lineage>
</organism>
<name>A0A371X346_9HYPH</name>
<dbReference type="Proteomes" id="UP000264310">
    <property type="component" value="Unassembled WGS sequence"/>
</dbReference>
<dbReference type="SMART" id="SM00470">
    <property type="entry name" value="ParB"/>
    <property type="match status" value="1"/>
</dbReference>
<feature type="domain" description="ParB-like N-terminal" evidence="1">
    <location>
        <begin position="15"/>
        <end position="106"/>
    </location>
</feature>
<comment type="caution">
    <text evidence="2">The sequence shown here is derived from an EMBL/GenBank/DDBJ whole genome shotgun (WGS) entry which is preliminary data.</text>
</comment>
<accession>A0A371X346</accession>
<dbReference type="AlphaFoldDB" id="A0A371X346"/>
<dbReference type="Pfam" id="PF02195">
    <property type="entry name" value="ParB_N"/>
    <property type="match status" value="1"/>
</dbReference>
<dbReference type="SUPFAM" id="SSF110849">
    <property type="entry name" value="ParB/Sulfiredoxin"/>
    <property type="match status" value="1"/>
</dbReference>
<sequence>MTDHSPDAAPIAVVQSIPLDEITVLDTEHRALKPEFVRLYAMQMLRGRVLPPVVVRRTPNGATKFTLVAGRHRVEAHREAGFVEIQAAISTADRQTAAEIGIEENLFRNDPTALERIDGVAAYRELFEARYGEISRGGDRKSEEYQEKSKGQVGPLIADLLGHEEESEGAGFYARITDRLGISYRQAKRFSTIAKRLTKTLHDALIGSNAENRLSVIEGLSKYPPEDQNKIALLIVNKTDGDVDQALEFFAARPREDRQTIVFKRLTNSWMMASTAKRREFLLTLGVTREEADRVAAGGADEDNGEASS</sequence>
<dbReference type="Gene3D" id="3.90.1530.10">
    <property type="entry name" value="Conserved hypothetical protein from pyrococcus furiosus pfu- 392566-001, ParB domain"/>
    <property type="match status" value="1"/>
</dbReference>
<dbReference type="RefSeq" id="WP_116683362.1">
    <property type="nucleotide sequence ID" value="NZ_QURL01000004.1"/>
</dbReference>
<gene>
    <name evidence="2" type="ORF">DYI37_11550</name>
</gene>
<dbReference type="OrthoDB" id="9800596at2"/>
<evidence type="ECO:0000259" key="1">
    <source>
        <dbReference type="SMART" id="SM00470"/>
    </source>
</evidence>
<evidence type="ECO:0000313" key="3">
    <source>
        <dbReference type="Proteomes" id="UP000264310"/>
    </source>
</evidence>
<dbReference type="InterPro" id="IPR003115">
    <property type="entry name" value="ParB_N"/>
</dbReference>